<dbReference type="GO" id="GO:0006508">
    <property type="term" value="P:proteolysis"/>
    <property type="evidence" value="ECO:0007669"/>
    <property type="project" value="UniProtKB-KW"/>
</dbReference>
<dbReference type="SUPFAM" id="SSF47090">
    <property type="entry name" value="PGBD-like"/>
    <property type="match status" value="1"/>
</dbReference>
<evidence type="ECO:0000256" key="2">
    <source>
        <dbReference type="ARBA" id="ARBA00022670"/>
    </source>
</evidence>
<evidence type="ECO:0000256" key="1">
    <source>
        <dbReference type="ARBA" id="ARBA00007074"/>
    </source>
</evidence>
<dbReference type="Gene3D" id="1.10.101.10">
    <property type="entry name" value="PGBD-like superfamily/PGBD"/>
    <property type="match status" value="1"/>
</dbReference>
<dbReference type="InterPro" id="IPR038765">
    <property type="entry name" value="Papain-like_cys_pep_sf"/>
</dbReference>
<feature type="domain" description="NlpC/P60" evidence="5">
    <location>
        <begin position="145"/>
        <end position="262"/>
    </location>
</feature>
<evidence type="ECO:0000259" key="5">
    <source>
        <dbReference type="PROSITE" id="PS51935"/>
    </source>
</evidence>
<dbReference type="PROSITE" id="PS51935">
    <property type="entry name" value="NLPC_P60"/>
    <property type="match status" value="1"/>
</dbReference>
<name>A0A6J7D5E7_9ZZZZ</name>
<dbReference type="InterPro" id="IPR051202">
    <property type="entry name" value="Peptidase_C40"/>
</dbReference>
<keyword evidence="2" id="KW-0645">Protease</keyword>
<sequence length="262" mass="27829">MLRVPNRSLAFAVGFGLVVALVTPVVAQANSGVAGPDQSVGTGPSTQLPVTQLPITPPLVHPEPTTGVVLKVGSRGKAVLTLEKRVHVLRPDRIFDRGTAQRVKQIQHWSKLPRTGAVDTVTNRAISAWDRSRAGRSVAAQVVTTRNLNSIIAAARQFSGRPYVAGGAGPNVFDCSGFTRYVIEQAISRSLPHQSAQQASVVHHISASQAKPGDLVFFTHGGHVYHVGIYAGNGRLYHASRPGTRSGLGPIFSSSHFFGRVA</sequence>
<dbReference type="AlphaFoldDB" id="A0A6J7D5E7"/>
<dbReference type="PANTHER" id="PTHR47053:SF1">
    <property type="entry name" value="MUREIN DD-ENDOPEPTIDASE MEPH-RELATED"/>
    <property type="match status" value="1"/>
</dbReference>
<dbReference type="Pfam" id="PF00877">
    <property type="entry name" value="NLPC_P60"/>
    <property type="match status" value="1"/>
</dbReference>
<keyword evidence="3" id="KW-0378">Hydrolase</keyword>
<dbReference type="SUPFAM" id="SSF54001">
    <property type="entry name" value="Cysteine proteinases"/>
    <property type="match status" value="1"/>
</dbReference>
<dbReference type="EMBL" id="CAFBLM010000012">
    <property type="protein sequence ID" value="CAB4864348.1"/>
    <property type="molecule type" value="Genomic_DNA"/>
</dbReference>
<evidence type="ECO:0000313" key="6">
    <source>
        <dbReference type="EMBL" id="CAB4864348.1"/>
    </source>
</evidence>
<evidence type="ECO:0000256" key="3">
    <source>
        <dbReference type="ARBA" id="ARBA00022801"/>
    </source>
</evidence>
<dbReference type="Gene3D" id="3.90.1720.10">
    <property type="entry name" value="endopeptidase domain like (from Nostoc punctiforme)"/>
    <property type="match status" value="1"/>
</dbReference>
<dbReference type="GO" id="GO:0008234">
    <property type="term" value="F:cysteine-type peptidase activity"/>
    <property type="evidence" value="ECO:0007669"/>
    <property type="project" value="UniProtKB-KW"/>
</dbReference>
<protein>
    <submittedName>
        <fullName evidence="6">Unannotated protein</fullName>
    </submittedName>
</protein>
<evidence type="ECO:0000256" key="4">
    <source>
        <dbReference type="ARBA" id="ARBA00022807"/>
    </source>
</evidence>
<dbReference type="PANTHER" id="PTHR47053">
    <property type="entry name" value="MUREIN DD-ENDOPEPTIDASE MEPH-RELATED"/>
    <property type="match status" value="1"/>
</dbReference>
<proteinExistence type="inferred from homology"/>
<gene>
    <name evidence="6" type="ORF">UFOPK3401_00436</name>
</gene>
<dbReference type="InterPro" id="IPR000064">
    <property type="entry name" value="NLP_P60_dom"/>
</dbReference>
<organism evidence="6">
    <name type="scientific">freshwater metagenome</name>
    <dbReference type="NCBI Taxonomy" id="449393"/>
    <lineage>
        <taxon>unclassified sequences</taxon>
        <taxon>metagenomes</taxon>
        <taxon>ecological metagenomes</taxon>
    </lineage>
</organism>
<accession>A0A6J7D5E7</accession>
<comment type="similarity">
    <text evidence="1">Belongs to the peptidase C40 family.</text>
</comment>
<dbReference type="InterPro" id="IPR036366">
    <property type="entry name" value="PGBDSf"/>
</dbReference>
<dbReference type="InterPro" id="IPR036365">
    <property type="entry name" value="PGBD-like_sf"/>
</dbReference>
<reference evidence="6" key="1">
    <citation type="submission" date="2020-05" db="EMBL/GenBank/DDBJ databases">
        <authorList>
            <person name="Chiriac C."/>
            <person name="Salcher M."/>
            <person name="Ghai R."/>
            <person name="Kavagutti S V."/>
        </authorList>
    </citation>
    <scope>NUCLEOTIDE SEQUENCE</scope>
</reference>
<keyword evidence="4" id="KW-0788">Thiol protease</keyword>